<evidence type="ECO:0000256" key="3">
    <source>
        <dbReference type="ARBA" id="ARBA00022692"/>
    </source>
</evidence>
<feature type="transmembrane region" description="Helical" evidence="6">
    <location>
        <begin position="393"/>
        <end position="411"/>
    </location>
</feature>
<keyword evidence="3 6" id="KW-0812">Transmembrane</keyword>
<sequence length="506" mass="54481">MLRVISKKLLLLLSLWTGIFCNYACYSIIAPFFPQLARQKGLSAEQYSLVFGVYSLSQITFSIIVGRSLTKIGPKFIVLAGLFLTGGSTILFGCLDRSPGGPIFFWLCMAVRAVEGAGFAAYLTSSLAVIVRTFPTNPGYYVGLTETIVTVAMISGPPLGSALYTAGGYSCPFVSFGSVIIIMSIASYYLINEDKSDSAENKIDPGNLTLKEYKGLLKLPAGAMVLVSVTCNVTADAFILIALSEHLVQFHLTPMMVGSIYLCLFLSYGLSSPLAGKIGDKMGGEFLLQSGGCMIMTVSFILIGPSSILQLQPKVGLIVAGLLLKGLGAGPLISCSYSAALRAARASGLPEDFRTYSLVSTLVSFSIPLGNLVGGVTTGIMTENLGMRVSTTVYGGIFLVLAIICLIVHFYEPYLHKKTQELKWKRMKQNLLQGEEMPLVNKIKTACKTQENGKILAQNGGFGSMDNHCCVPLEETNTNDIVLGCENNPKLEWLDDPAQAKNFWLT</sequence>
<comment type="caution">
    <text evidence="8">The sequence shown here is derived from an EMBL/GenBank/DDBJ whole genome shotgun (WGS) entry which is preliminary data.</text>
</comment>
<dbReference type="EMBL" id="BGPR01000319">
    <property type="protein sequence ID" value="GBM12818.1"/>
    <property type="molecule type" value="Genomic_DNA"/>
</dbReference>
<dbReference type="GO" id="GO:0016020">
    <property type="term" value="C:membrane"/>
    <property type="evidence" value="ECO:0007669"/>
    <property type="project" value="UniProtKB-SubCell"/>
</dbReference>
<keyword evidence="9" id="KW-1185">Reference proteome</keyword>
<dbReference type="GO" id="GO:0022857">
    <property type="term" value="F:transmembrane transporter activity"/>
    <property type="evidence" value="ECO:0007669"/>
    <property type="project" value="InterPro"/>
</dbReference>
<name>A0A4Y2D9Y2_ARAVE</name>
<dbReference type="PANTHER" id="PTHR23506">
    <property type="entry name" value="GH10249P"/>
    <property type="match status" value="1"/>
</dbReference>
<feature type="transmembrane region" description="Helical" evidence="6">
    <location>
        <begin position="104"/>
        <end position="131"/>
    </location>
</feature>
<dbReference type="OrthoDB" id="446368at2759"/>
<evidence type="ECO:0000256" key="6">
    <source>
        <dbReference type="SAM" id="Phobius"/>
    </source>
</evidence>
<evidence type="ECO:0000313" key="8">
    <source>
        <dbReference type="EMBL" id="GBM12818.1"/>
    </source>
</evidence>
<evidence type="ECO:0000256" key="5">
    <source>
        <dbReference type="ARBA" id="ARBA00023136"/>
    </source>
</evidence>
<dbReference type="AlphaFoldDB" id="A0A4Y2D9Y2"/>
<dbReference type="PANTHER" id="PTHR23506:SF26">
    <property type="entry name" value="MFS-TYPE TRANSPORTER SLC18B1"/>
    <property type="match status" value="1"/>
</dbReference>
<comment type="subcellular location">
    <subcellularLocation>
        <location evidence="1">Membrane</location>
        <topology evidence="1">Multi-pass membrane protein</topology>
    </subcellularLocation>
</comment>
<proteinExistence type="predicted"/>
<keyword evidence="2" id="KW-0813">Transport</keyword>
<dbReference type="PROSITE" id="PS50850">
    <property type="entry name" value="MFS"/>
    <property type="match status" value="1"/>
</dbReference>
<dbReference type="SUPFAM" id="SSF103473">
    <property type="entry name" value="MFS general substrate transporter"/>
    <property type="match status" value="1"/>
</dbReference>
<evidence type="ECO:0000313" key="9">
    <source>
        <dbReference type="Proteomes" id="UP000499080"/>
    </source>
</evidence>
<gene>
    <name evidence="8" type="primary">SLC18B1_1</name>
    <name evidence="8" type="ORF">AVEN_247591_1</name>
</gene>
<feature type="transmembrane region" description="Helical" evidence="6">
    <location>
        <begin position="286"/>
        <end position="309"/>
    </location>
</feature>
<evidence type="ECO:0000256" key="1">
    <source>
        <dbReference type="ARBA" id="ARBA00004141"/>
    </source>
</evidence>
<accession>A0A4Y2D9Y2</accession>
<dbReference type="InterPro" id="IPR011701">
    <property type="entry name" value="MFS"/>
</dbReference>
<dbReference type="Proteomes" id="UP000499080">
    <property type="component" value="Unassembled WGS sequence"/>
</dbReference>
<dbReference type="InterPro" id="IPR036259">
    <property type="entry name" value="MFS_trans_sf"/>
</dbReference>
<organism evidence="8 9">
    <name type="scientific">Araneus ventricosus</name>
    <name type="common">Orbweaver spider</name>
    <name type="synonym">Epeira ventricosa</name>
    <dbReference type="NCBI Taxonomy" id="182803"/>
    <lineage>
        <taxon>Eukaryota</taxon>
        <taxon>Metazoa</taxon>
        <taxon>Ecdysozoa</taxon>
        <taxon>Arthropoda</taxon>
        <taxon>Chelicerata</taxon>
        <taxon>Arachnida</taxon>
        <taxon>Araneae</taxon>
        <taxon>Araneomorphae</taxon>
        <taxon>Entelegynae</taxon>
        <taxon>Araneoidea</taxon>
        <taxon>Araneidae</taxon>
        <taxon>Araneus</taxon>
    </lineage>
</organism>
<protein>
    <submittedName>
        <fullName evidence="8">MFS-type transporter SLC18B1</fullName>
    </submittedName>
</protein>
<feature type="transmembrane region" description="Helical" evidence="6">
    <location>
        <begin position="315"/>
        <end position="341"/>
    </location>
</feature>
<dbReference type="InterPro" id="IPR050930">
    <property type="entry name" value="MFS_Vesicular_Transporter"/>
</dbReference>
<feature type="transmembrane region" description="Helical" evidence="6">
    <location>
        <begin position="76"/>
        <end position="92"/>
    </location>
</feature>
<evidence type="ECO:0000256" key="4">
    <source>
        <dbReference type="ARBA" id="ARBA00022989"/>
    </source>
</evidence>
<dbReference type="InterPro" id="IPR020846">
    <property type="entry name" value="MFS_dom"/>
</dbReference>
<keyword evidence="4 6" id="KW-1133">Transmembrane helix</keyword>
<dbReference type="Gene3D" id="1.20.1250.20">
    <property type="entry name" value="MFS general substrate transporter like domains"/>
    <property type="match status" value="2"/>
</dbReference>
<reference evidence="8 9" key="1">
    <citation type="journal article" date="2019" name="Sci. Rep.">
        <title>Orb-weaving spider Araneus ventricosus genome elucidates the spidroin gene catalogue.</title>
        <authorList>
            <person name="Kono N."/>
            <person name="Nakamura H."/>
            <person name="Ohtoshi R."/>
            <person name="Moran D.A.P."/>
            <person name="Shinohara A."/>
            <person name="Yoshida Y."/>
            <person name="Fujiwara M."/>
            <person name="Mori M."/>
            <person name="Tomita M."/>
            <person name="Arakawa K."/>
        </authorList>
    </citation>
    <scope>NUCLEOTIDE SEQUENCE [LARGE SCALE GENOMIC DNA]</scope>
</reference>
<feature type="transmembrane region" description="Helical" evidence="6">
    <location>
        <begin position="167"/>
        <end position="191"/>
    </location>
</feature>
<feature type="transmembrane region" description="Helical" evidence="6">
    <location>
        <begin position="221"/>
        <end position="243"/>
    </location>
</feature>
<evidence type="ECO:0000256" key="2">
    <source>
        <dbReference type="ARBA" id="ARBA00022448"/>
    </source>
</evidence>
<feature type="transmembrane region" description="Helical" evidence="6">
    <location>
        <begin position="138"/>
        <end position="155"/>
    </location>
</feature>
<evidence type="ECO:0000259" key="7">
    <source>
        <dbReference type="PROSITE" id="PS50850"/>
    </source>
</evidence>
<feature type="domain" description="Major facilitator superfamily (MFS) profile" evidence="7">
    <location>
        <begin position="11"/>
        <end position="420"/>
    </location>
</feature>
<feature type="transmembrane region" description="Helical" evidence="6">
    <location>
        <begin position="353"/>
        <end position="373"/>
    </location>
</feature>
<feature type="transmembrane region" description="Helical" evidence="6">
    <location>
        <begin position="255"/>
        <end position="274"/>
    </location>
</feature>
<dbReference type="Pfam" id="PF07690">
    <property type="entry name" value="MFS_1"/>
    <property type="match status" value="1"/>
</dbReference>
<feature type="transmembrane region" description="Helical" evidence="6">
    <location>
        <begin position="51"/>
        <end position="69"/>
    </location>
</feature>
<keyword evidence="5 6" id="KW-0472">Membrane</keyword>